<dbReference type="AlphaFoldDB" id="A0AAD9J7J2"/>
<dbReference type="Gene3D" id="1.25.40.20">
    <property type="entry name" value="Ankyrin repeat-containing domain"/>
    <property type="match status" value="1"/>
</dbReference>
<name>A0AAD9J7J2_9ANNE</name>
<dbReference type="SUPFAM" id="SSF48403">
    <property type="entry name" value="Ankyrin repeat"/>
    <property type="match status" value="1"/>
</dbReference>
<organism evidence="1 2">
    <name type="scientific">Paralvinella palmiformis</name>
    <dbReference type="NCBI Taxonomy" id="53620"/>
    <lineage>
        <taxon>Eukaryota</taxon>
        <taxon>Metazoa</taxon>
        <taxon>Spiralia</taxon>
        <taxon>Lophotrochozoa</taxon>
        <taxon>Annelida</taxon>
        <taxon>Polychaeta</taxon>
        <taxon>Sedentaria</taxon>
        <taxon>Canalipalpata</taxon>
        <taxon>Terebellida</taxon>
        <taxon>Terebelliformia</taxon>
        <taxon>Alvinellidae</taxon>
        <taxon>Paralvinella</taxon>
    </lineage>
</organism>
<dbReference type="EMBL" id="JAODUP010000535">
    <property type="protein sequence ID" value="KAK2147794.1"/>
    <property type="molecule type" value="Genomic_DNA"/>
</dbReference>
<evidence type="ECO:0000313" key="2">
    <source>
        <dbReference type="Proteomes" id="UP001208570"/>
    </source>
</evidence>
<dbReference type="InterPro" id="IPR036770">
    <property type="entry name" value="Ankyrin_rpt-contain_sf"/>
</dbReference>
<dbReference type="Proteomes" id="UP001208570">
    <property type="component" value="Unassembled WGS sequence"/>
</dbReference>
<comment type="caution">
    <text evidence="1">The sequence shown here is derived from an EMBL/GenBank/DDBJ whole genome shotgun (WGS) entry which is preliminary data.</text>
</comment>
<proteinExistence type="predicted"/>
<protein>
    <submittedName>
        <fullName evidence="1">Uncharacterized protein</fullName>
    </submittedName>
</protein>
<reference evidence="1" key="1">
    <citation type="journal article" date="2023" name="Mol. Biol. Evol.">
        <title>Third-Generation Sequencing Reveals the Adaptive Role of the Epigenome in Three Deep-Sea Polychaetes.</title>
        <authorList>
            <person name="Perez M."/>
            <person name="Aroh O."/>
            <person name="Sun Y."/>
            <person name="Lan Y."/>
            <person name="Juniper S.K."/>
            <person name="Young C.R."/>
            <person name="Angers B."/>
            <person name="Qian P.Y."/>
        </authorList>
    </citation>
    <scope>NUCLEOTIDE SEQUENCE</scope>
    <source>
        <strain evidence="1">P08H-3</strain>
    </source>
</reference>
<keyword evidence="2" id="KW-1185">Reference proteome</keyword>
<sequence>MNNTLPTEADTQMERDNEMFPWYTLGNILYATYLKALDTSSKLYQTGANIYQRTPEGGDSVLYLATFGTLTKKATDQERVKVIEDLLYAGASPYLTTTTGVYPIDLATNAGHMKAAELLSIDLDESDFNDEHIAYTPSRIRLGLLSPSKKHLVESTAPRRNIGYITRIINRSR</sequence>
<accession>A0AAD9J7J2</accession>
<evidence type="ECO:0000313" key="1">
    <source>
        <dbReference type="EMBL" id="KAK2147794.1"/>
    </source>
</evidence>
<gene>
    <name evidence="1" type="ORF">LSH36_535g01059</name>
</gene>